<keyword evidence="6" id="KW-0809">Transit peptide</keyword>
<evidence type="ECO:0000256" key="2">
    <source>
        <dbReference type="ARBA" id="ARBA00004673"/>
    </source>
</evidence>
<dbReference type="UniPathway" id="UPA00705"/>
<dbReference type="KEGG" id="maua:101833775"/>
<dbReference type="OrthoDB" id="5947505at2759"/>
<evidence type="ECO:0000256" key="6">
    <source>
        <dbReference type="ARBA" id="ARBA00022946"/>
    </source>
</evidence>
<dbReference type="GO" id="GO:0005743">
    <property type="term" value="C:mitochondrial inner membrane"/>
    <property type="evidence" value="ECO:0007669"/>
    <property type="project" value="UniProtKB-SubCell"/>
</dbReference>
<dbReference type="Proteomes" id="UP000886700">
    <property type="component" value="Unplaced"/>
</dbReference>
<comment type="similarity">
    <text evidence="3 11">Belongs to the cytochrome c oxidase subunit 6A family.</text>
</comment>
<keyword evidence="13" id="KW-1185">Reference proteome</keyword>
<protein>
    <recommendedName>
        <fullName evidence="12">Cytochrome c oxidase subunit</fullName>
    </recommendedName>
    <alternativeName>
        <fullName evidence="12">Cytochrome c oxidase polypeptide VIa</fullName>
    </alternativeName>
</protein>
<evidence type="ECO:0000256" key="8">
    <source>
        <dbReference type="ARBA" id="ARBA00023002"/>
    </source>
</evidence>
<evidence type="ECO:0000256" key="4">
    <source>
        <dbReference type="ARBA" id="ARBA00022692"/>
    </source>
</evidence>
<evidence type="ECO:0000313" key="13">
    <source>
        <dbReference type="Proteomes" id="UP000886700"/>
    </source>
</evidence>
<evidence type="ECO:0000256" key="11">
    <source>
        <dbReference type="RuleBase" id="RU004396"/>
    </source>
</evidence>
<dbReference type="Pfam" id="PF02046">
    <property type="entry name" value="COX6A"/>
    <property type="match status" value="1"/>
</dbReference>
<dbReference type="InterPro" id="IPR018507">
    <property type="entry name" value="Cyt_c_oxidase_su6a_CS"/>
</dbReference>
<dbReference type="RefSeq" id="XP_005079035.2">
    <property type="nucleotide sequence ID" value="XM_005078978.3"/>
</dbReference>
<evidence type="ECO:0000256" key="3">
    <source>
        <dbReference type="ARBA" id="ARBA00005553"/>
    </source>
</evidence>
<name>A0A1U7R453_MESAU</name>
<gene>
    <name evidence="14" type="primary">LOC101833775</name>
</gene>
<keyword evidence="5 12" id="KW-0999">Mitochondrion inner membrane</keyword>
<keyword evidence="9 12" id="KW-0496">Mitochondrion</keyword>
<dbReference type="AlphaFoldDB" id="A0A1U7R453"/>
<dbReference type="InterPro" id="IPR036418">
    <property type="entry name" value="Cyt_c_oxidase_su6a_sf"/>
</dbReference>
<reference evidence="14" key="1">
    <citation type="submission" date="2025-08" db="UniProtKB">
        <authorList>
            <consortium name="RefSeq"/>
        </authorList>
    </citation>
    <scope>IDENTIFICATION</scope>
    <source>
        <tissue evidence="14">Liver</tissue>
    </source>
</reference>
<sequence length="174" mass="19134">MAHAHSRSGRPEELDQDGRCAQVPQFPAGVEKASPNGDFVWRRCPAPCALALLPLPARFRCSSKMVAAVCASRVSGLLGRALPRVGRPMSSGAHGEEGSARMWKALTYFVALPGVGVSMLNVFLKSRHGEHERPEFVAYPHLRIRTKPFPWGDGNHTFFHNPHVNPLPTGYEDE</sequence>
<evidence type="ECO:0000256" key="7">
    <source>
        <dbReference type="ARBA" id="ARBA00022989"/>
    </source>
</evidence>
<evidence type="ECO:0000256" key="10">
    <source>
        <dbReference type="ARBA" id="ARBA00023136"/>
    </source>
</evidence>
<dbReference type="GO" id="GO:0030234">
    <property type="term" value="F:enzyme regulator activity"/>
    <property type="evidence" value="ECO:0007669"/>
    <property type="project" value="TreeGrafter"/>
</dbReference>
<evidence type="ECO:0000256" key="5">
    <source>
        <dbReference type="ARBA" id="ARBA00022792"/>
    </source>
</evidence>
<dbReference type="GO" id="GO:0006123">
    <property type="term" value="P:mitochondrial electron transport, cytochrome c to oxygen"/>
    <property type="evidence" value="ECO:0007669"/>
    <property type="project" value="TreeGrafter"/>
</dbReference>
<organism evidence="13 14">
    <name type="scientific">Mesocricetus auratus</name>
    <name type="common">Golden hamster</name>
    <dbReference type="NCBI Taxonomy" id="10036"/>
    <lineage>
        <taxon>Eukaryota</taxon>
        <taxon>Metazoa</taxon>
        <taxon>Chordata</taxon>
        <taxon>Craniata</taxon>
        <taxon>Vertebrata</taxon>
        <taxon>Euteleostomi</taxon>
        <taxon>Mammalia</taxon>
        <taxon>Eutheria</taxon>
        <taxon>Euarchontoglires</taxon>
        <taxon>Glires</taxon>
        <taxon>Rodentia</taxon>
        <taxon>Myomorpha</taxon>
        <taxon>Muroidea</taxon>
        <taxon>Cricetidae</taxon>
        <taxon>Cricetinae</taxon>
        <taxon>Mesocricetus</taxon>
    </lineage>
</organism>
<comment type="pathway">
    <text evidence="2">Energy metabolism; oxidative phosphorylation.</text>
</comment>
<proteinExistence type="inferred from homology"/>
<evidence type="ECO:0000256" key="12">
    <source>
        <dbReference type="RuleBase" id="RU004397"/>
    </source>
</evidence>
<keyword evidence="10 12" id="KW-0472">Membrane</keyword>
<dbReference type="InterPro" id="IPR001349">
    <property type="entry name" value="Cyt_c_oxidase_su6a"/>
</dbReference>
<comment type="subcellular location">
    <subcellularLocation>
        <location evidence="1">Mitochondrion inner membrane</location>
        <topology evidence="1">Single-pass membrane protein</topology>
    </subcellularLocation>
</comment>
<dbReference type="PANTHER" id="PTHR11504:SF4">
    <property type="entry name" value="CYTOCHROME C OXIDASE SUBUNIT 6A1, MITOCHONDRIAL"/>
    <property type="match status" value="1"/>
</dbReference>
<keyword evidence="8" id="KW-0560">Oxidoreductase</keyword>
<dbReference type="CDD" id="cd00925">
    <property type="entry name" value="Cyt_c_Oxidase_VIa"/>
    <property type="match status" value="1"/>
</dbReference>
<dbReference type="PROSITE" id="PS01329">
    <property type="entry name" value="COX6A"/>
    <property type="match status" value="1"/>
</dbReference>
<evidence type="ECO:0000256" key="1">
    <source>
        <dbReference type="ARBA" id="ARBA00004434"/>
    </source>
</evidence>
<dbReference type="PANTHER" id="PTHR11504">
    <property type="entry name" value="CYTOCHROME C OXIDASE POLYPEPTIDE VIA"/>
    <property type="match status" value="1"/>
</dbReference>
<accession>A0A1U7R453</accession>
<dbReference type="GO" id="GO:0016491">
    <property type="term" value="F:oxidoreductase activity"/>
    <property type="evidence" value="ECO:0007669"/>
    <property type="project" value="UniProtKB-KW"/>
</dbReference>
<keyword evidence="7" id="KW-1133">Transmembrane helix</keyword>
<dbReference type="SUPFAM" id="SSF81411">
    <property type="entry name" value="Mitochondrial cytochrome c oxidase subunit VIa"/>
    <property type="match status" value="1"/>
</dbReference>
<dbReference type="GeneID" id="101833775"/>
<keyword evidence="4" id="KW-0812">Transmembrane</keyword>
<evidence type="ECO:0000256" key="9">
    <source>
        <dbReference type="ARBA" id="ARBA00023128"/>
    </source>
</evidence>
<dbReference type="STRING" id="10036.ENSMAUP00000015603"/>
<dbReference type="eggNOG" id="KOG3469">
    <property type="taxonomic scope" value="Eukaryota"/>
</dbReference>
<evidence type="ECO:0000313" key="14">
    <source>
        <dbReference type="RefSeq" id="XP_005079035.2"/>
    </source>
</evidence>
<dbReference type="Gene3D" id="4.10.95.10">
    <property type="entry name" value="Cytochrome c oxidase, subunit VIa"/>
    <property type="match status" value="1"/>
</dbReference>